<dbReference type="InterPro" id="IPR052716">
    <property type="entry name" value="MOSC_domain"/>
</dbReference>
<keyword evidence="3" id="KW-1185">Reference proteome</keyword>
<dbReference type="InterPro" id="IPR005302">
    <property type="entry name" value="MoCF_Sase_C"/>
</dbReference>
<dbReference type="SUPFAM" id="SSF50800">
    <property type="entry name" value="PK beta-barrel domain-like"/>
    <property type="match status" value="1"/>
</dbReference>
<dbReference type="GO" id="GO:0030151">
    <property type="term" value="F:molybdenum ion binding"/>
    <property type="evidence" value="ECO:0007669"/>
    <property type="project" value="InterPro"/>
</dbReference>
<dbReference type="OrthoDB" id="9786134at2"/>
<organism evidence="2 3">
    <name type="scientific">Alteraurantiacibacter aestuarii</name>
    <dbReference type="NCBI Taxonomy" id="650004"/>
    <lineage>
        <taxon>Bacteria</taxon>
        <taxon>Pseudomonadati</taxon>
        <taxon>Pseudomonadota</taxon>
        <taxon>Alphaproteobacteria</taxon>
        <taxon>Sphingomonadales</taxon>
        <taxon>Erythrobacteraceae</taxon>
        <taxon>Alteraurantiacibacter</taxon>
    </lineage>
</organism>
<comment type="caution">
    <text evidence="2">The sequence shown here is derived from an EMBL/GenBank/DDBJ whole genome shotgun (WGS) entry which is preliminary data.</text>
</comment>
<dbReference type="AlphaFoldDB" id="A0A844ZID1"/>
<dbReference type="PANTHER" id="PTHR36930">
    <property type="entry name" value="METAL-SULFUR CLUSTER BIOSYNTHESIS PROTEINS YUAD-RELATED"/>
    <property type="match status" value="1"/>
</dbReference>
<dbReference type="PANTHER" id="PTHR36930:SF1">
    <property type="entry name" value="MOSC DOMAIN-CONTAINING PROTEIN"/>
    <property type="match status" value="1"/>
</dbReference>
<dbReference type="Gene3D" id="2.40.33.20">
    <property type="entry name" value="PK beta-barrel domain-like"/>
    <property type="match status" value="1"/>
</dbReference>
<feature type="domain" description="MOSC" evidence="1">
    <location>
        <begin position="26"/>
        <end position="175"/>
    </location>
</feature>
<dbReference type="Proteomes" id="UP000435243">
    <property type="component" value="Unassembled WGS sequence"/>
</dbReference>
<gene>
    <name evidence="2" type="ORF">GRI32_00430</name>
</gene>
<evidence type="ECO:0000313" key="3">
    <source>
        <dbReference type="Proteomes" id="UP000435243"/>
    </source>
</evidence>
<proteinExistence type="predicted"/>
<dbReference type="PROSITE" id="PS51340">
    <property type="entry name" value="MOSC"/>
    <property type="match status" value="1"/>
</dbReference>
<evidence type="ECO:0000313" key="2">
    <source>
        <dbReference type="EMBL" id="MXO87203.1"/>
    </source>
</evidence>
<dbReference type="EMBL" id="WTYY01000001">
    <property type="protein sequence ID" value="MXO87203.1"/>
    <property type="molecule type" value="Genomic_DNA"/>
</dbReference>
<dbReference type="InterPro" id="IPR011037">
    <property type="entry name" value="Pyrv_Knase-like_insert_dom_sf"/>
</dbReference>
<dbReference type="Pfam" id="PF03473">
    <property type="entry name" value="MOSC"/>
    <property type="match status" value="1"/>
</dbReference>
<sequence>MADESGNSGAEVVAVAASIDHRFSKQAAPGITIIAGLGVQGDAHAGERVQHRSRVAANPDQPNLRQLHLIHAELFDWLETHGFAIGPGMLGENIATRGIALLDLPLGTLLHIGDDVVLEVTGLRNPCAQIEAFRPGLLSHLARKQPDGAIERLAGIMCVAIAGGTVQPGDAIVTGLPEKPHMKLGPV</sequence>
<dbReference type="GO" id="GO:0003824">
    <property type="term" value="F:catalytic activity"/>
    <property type="evidence" value="ECO:0007669"/>
    <property type="project" value="InterPro"/>
</dbReference>
<accession>A0A844ZID1</accession>
<name>A0A844ZID1_9SPHN</name>
<evidence type="ECO:0000259" key="1">
    <source>
        <dbReference type="PROSITE" id="PS51340"/>
    </source>
</evidence>
<dbReference type="RefSeq" id="WP_160589170.1">
    <property type="nucleotide sequence ID" value="NZ_BAAAFP010000002.1"/>
</dbReference>
<dbReference type="GO" id="GO:0030170">
    <property type="term" value="F:pyridoxal phosphate binding"/>
    <property type="evidence" value="ECO:0007669"/>
    <property type="project" value="InterPro"/>
</dbReference>
<protein>
    <submittedName>
        <fullName evidence="2">MOSC domain-containing protein</fullName>
    </submittedName>
</protein>
<reference evidence="2 3" key="1">
    <citation type="submission" date="2019-12" db="EMBL/GenBank/DDBJ databases">
        <title>Genomic-based taxomic classification of the family Erythrobacteraceae.</title>
        <authorList>
            <person name="Xu L."/>
        </authorList>
    </citation>
    <scope>NUCLEOTIDE SEQUENCE [LARGE SCALE GENOMIC DNA]</scope>
    <source>
        <strain evidence="2 3">JCM 16339</strain>
    </source>
</reference>